<dbReference type="InterPro" id="IPR036866">
    <property type="entry name" value="RibonucZ/Hydroxyglut_hydro"/>
</dbReference>
<dbReference type="PANTHER" id="PTHR13754:SF13">
    <property type="entry name" value="METALLO-BETA-LACTAMASE SUPERFAMILY PROTEIN (AFU_ORTHOLOGUE AFUA_3G07630)"/>
    <property type="match status" value="1"/>
</dbReference>
<dbReference type="GO" id="GO:0016787">
    <property type="term" value="F:hydrolase activity"/>
    <property type="evidence" value="ECO:0007669"/>
    <property type="project" value="UniProtKB-KW"/>
</dbReference>
<keyword evidence="1" id="KW-0732">Signal</keyword>
<dbReference type="EMBL" id="QFPO01000005">
    <property type="protein sequence ID" value="PZQ16570.1"/>
    <property type="molecule type" value="Genomic_DNA"/>
</dbReference>
<sequence>MTTRLSLALCTWIALASMLPAARAASPAPDEAVITVIYDAFGQDTALRKDWGYAALIEYGGRRILFDTGNDPVVLEHNARALKIDLDRLDFVVMSHRHGDHMGGLAHLLAVNPKVPIYAPKEGFGVYGADLPASFYRKDPTLPAERRYYDGAPPATLKFGAAWPDADFRLVEETTRIAPGIHLIALVSDKAGTRELRELSLALETGNGLVLVVGCSHPGLDRIVAAAAAVDPRVHLIAGGFHHVTADDAAIATLGRLLHDQYRVAYLAPGHCTGEPTFSALAQVYGEHYLYAGLGSRLRIGADPAPLATLGARRLDAEDLLAYRSALATGDDHAHAHLAHH</sequence>
<feature type="signal peptide" evidence="1">
    <location>
        <begin position="1"/>
        <end position="24"/>
    </location>
</feature>
<accession>A0A2W5MSG0</accession>
<dbReference type="Proteomes" id="UP000249046">
    <property type="component" value="Unassembled WGS sequence"/>
</dbReference>
<protein>
    <submittedName>
        <fullName evidence="3">MBL fold metallo-hydrolase</fullName>
    </submittedName>
</protein>
<dbReference type="SMART" id="SM00849">
    <property type="entry name" value="Lactamase_B"/>
    <property type="match status" value="1"/>
</dbReference>
<evidence type="ECO:0000256" key="1">
    <source>
        <dbReference type="SAM" id="SignalP"/>
    </source>
</evidence>
<keyword evidence="3" id="KW-0378">Hydrolase</keyword>
<evidence type="ECO:0000259" key="2">
    <source>
        <dbReference type="SMART" id="SM00849"/>
    </source>
</evidence>
<comment type="caution">
    <text evidence="3">The sequence shown here is derived from an EMBL/GenBank/DDBJ whole genome shotgun (WGS) entry which is preliminary data.</text>
</comment>
<evidence type="ECO:0000313" key="4">
    <source>
        <dbReference type="Proteomes" id="UP000249046"/>
    </source>
</evidence>
<proteinExistence type="predicted"/>
<feature type="chain" id="PRO_5016051287" evidence="1">
    <location>
        <begin position="25"/>
        <end position="341"/>
    </location>
</feature>
<dbReference type="SUPFAM" id="SSF56281">
    <property type="entry name" value="Metallo-hydrolase/oxidoreductase"/>
    <property type="match status" value="1"/>
</dbReference>
<gene>
    <name evidence="3" type="ORF">DI564_08070</name>
</gene>
<evidence type="ECO:0000313" key="3">
    <source>
        <dbReference type="EMBL" id="PZQ16570.1"/>
    </source>
</evidence>
<dbReference type="InterPro" id="IPR001279">
    <property type="entry name" value="Metallo-B-lactamas"/>
</dbReference>
<dbReference type="PANTHER" id="PTHR13754">
    <property type="entry name" value="METALLO-BETA-LACTAMASE SUPERFAMILY PROTEIN"/>
    <property type="match status" value="1"/>
</dbReference>
<dbReference type="Pfam" id="PF12706">
    <property type="entry name" value="Lactamase_B_2"/>
    <property type="match status" value="1"/>
</dbReference>
<dbReference type="InterPro" id="IPR052926">
    <property type="entry name" value="Metallo-beta-lactamase_dom"/>
</dbReference>
<dbReference type="Gene3D" id="3.60.15.10">
    <property type="entry name" value="Ribonuclease Z/Hydroxyacylglutathione hydrolase-like"/>
    <property type="match status" value="1"/>
</dbReference>
<dbReference type="CDD" id="cd07713">
    <property type="entry name" value="DHPS-like_MBL-fold"/>
    <property type="match status" value="1"/>
</dbReference>
<reference evidence="3 4" key="1">
    <citation type="submission" date="2017-08" db="EMBL/GenBank/DDBJ databases">
        <title>Infants hospitalized years apart are colonized by the same room-sourced microbial strains.</title>
        <authorList>
            <person name="Brooks B."/>
            <person name="Olm M.R."/>
            <person name="Firek B.A."/>
            <person name="Baker R."/>
            <person name="Thomas B.C."/>
            <person name="Morowitz M.J."/>
            <person name="Banfield J.F."/>
        </authorList>
    </citation>
    <scope>NUCLEOTIDE SEQUENCE [LARGE SCALE GENOMIC DNA]</scope>
    <source>
        <strain evidence="3">S2_005_003_R2_42</strain>
    </source>
</reference>
<dbReference type="GO" id="GO:0016740">
    <property type="term" value="F:transferase activity"/>
    <property type="evidence" value="ECO:0007669"/>
    <property type="project" value="TreeGrafter"/>
</dbReference>
<organism evidence="3 4">
    <name type="scientific">Rhodanobacter denitrificans</name>
    <dbReference type="NCBI Taxonomy" id="666685"/>
    <lineage>
        <taxon>Bacteria</taxon>
        <taxon>Pseudomonadati</taxon>
        <taxon>Pseudomonadota</taxon>
        <taxon>Gammaproteobacteria</taxon>
        <taxon>Lysobacterales</taxon>
        <taxon>Rhodanobacteraceae</taxon>
        <taxon>Rhodanobacter</taxon>
    </lineage>
</organism>
<dbReference type="AlphaFoldDB" id="A0A2W5MSG0"/>
<name>A0A2W5MSG0_9GAMM</name>
<dbReference type="InterPro" id="IPR041712">
    <property type="entry name" value="DHPS-like_MBL-fold"/>
</dbReference>
<feature type="domain" description="Metallo-beta-lactamase" evidence="2">
    <location>
        <begin position="51"/>
        <end position="271"/>
    </location>
</feature>